<keyword evidence="3" id="KW-1185">Reference proteome</keyword>
<reference evidence="2 3" key="1">
    <citation type="journal article" date="2017" name="Environ. Microbiol.">
        <title>Decay of the glycolytic pathway and adaptation to intranuclear parasitism within Enterocytozoonidae microsporidia.</title>
        <authorList>
            <person name="Wiredu Boakye D."/>
            <person name="Jaroenlak P."/>
            <person name="Prachumwat A."/>
            <person name="Williams T.A."/>
            <person name="Bateman K.S."/>
            <person name="Itsathitphaisarn O."/>
            <person name="Sritunyalucksana K."/>
            <person name="Paszkiewicz K.H."/>
            <person name="Moore K.A."/>
            <person name="Stentiford G.D."/>
            <person name="Williams B.A."/>
        </authorList>
    </citation>
    <scope>NUCLEOTIDE SEQUENCE [LARGE SCALE GENOMIC DNA]</scope>
    <source>
        <strain evidence="2 3">GB1</strain>
    </source>
</reference>
<comment type="caution">
    <text evidence="2">The sequence shown here is derived from an EMBL/GenBank/DDBJ whole genome shotgun (WGS) entry which is preliminary data.</text>
</comment>
<evidence type="ECO:0000313" key="2">
    <source>
        <dbReference type="EMBL" id="ORD93090.1"/>
    </source>
</evidence>
<protein>
    <submittedName>
        <fullName evidence="2">PP2BA</fullName>
    </submittedName>
</protein>
<evidence type="ECO:0000256" key="1">
    <source>
        <dbReference type="SAM" id="MobiDB-lite"/>
    </source>
</evidence>
<dbReference type="Gene3D" id="3.60.21.10">
    <property type="match status" value="1"/>
</dbReference>
<dbReference type="GO" id="GO:0097720">
    <property type="term" value="P:calcineurin-mediated signaling"/>
    <property type="evidence" value="ECO:0007669"/>
    <property type="project" value="InterPro"/>
</dbReference>
<accession>A0A1Y1S3Z8</accession>
<name>A0A1Y1S3Z8_9MICR</name>
<gene>
    <name evidence="2" type="primary">PP2BA</name>
    <name evidence="2" type="ORF">ECANGB1_1323</name>
</gene>
<feature type="compositionally biased region" description="Low complexity" evidence="1">
    <location>
        <begin position="230"/>
        <end position="243"/>
    </location>
</feature>
<dbReference type="AlphaFoldDB" id="A0A1Y1S3Z8"/>
<feature type="non-terminal residue" evidence="2">
    <location>
        <position position="1"/>
    </location>
</feature>
<dbReference type="VEuPathDB" id="MicrosporidiaDB:ECANGB1_1323"/>
<sequence>ATGQLEVVTVFSAPNYCDAYKNMGAIVFYDQGVQEISQFTAVRHPYVLSGFQDGITWSFPFLAEKVLQFTLDLLNHGSSLKSCSSTQSSNNEDITDIFASIIGDTTDLLQKEDDLMKKVVLMRTERECIDEFADEESAVDCCNLEAKEMDDLNFGEAKDQDRVNEEAVSTPKLQSQQLTLNLSPSLANSAIIGVVKGNEDVVIKKSEGIEEIVNYKIADDQNGLIDQNRQNESNRQNEQNESNKQTSTIKQNKRKRSPWYCFWCAY</sequence>
<dbReference type="OrthoDB" id="5593063at2759"/>
<proteinExistence type="predicted"/>
<dbReference type="InterPro" id="IPR029052">
    <property type="entry name" value="Metallo-depent_PP-like"/>
</dbReference>
<dbReference type="InterPro" id="IPR043360">
    <property type="entry name" value="PP2B"/>
</dbReference>
<dbReference type="PANTHER" id="PTHR45673">
    <property type="entry name" value="SERINE/THREONINE-PROTEIN PHOSPHATASE 2B CATALYTIC SUBUNIT 1-RELATED"/>
    <property type="match status" value="1"/>
</dbReference>
<dbReference type="EMBL" id="LWDP01000222">
    <property type="protein sequence ID" value="ORD93090.1"/>
    <property type="molecule type" value="Genomic_DNA"/>
</dbReference>
<feature type="region of interest" description="Disordered" evidence="1">
    <location>
        <begin position="230"/>
        <end position="251"/>
    </location>
</feature>
<evidence type="ECO:0000313" key="3">
    <source>
        <dbReference type="Proteomes" id="UP000192639"/>
    </source>
</evidence>
<dbReference type="Proteomes" id="UP000192639">
    <property type="component" value="Unassembled WGS sequence"/>
</dbReference>
<organism evidence="2 3">
    <name type="scientific">Enterospora canceri</name>
    <dbReference type="NCBI Taxonomy" id="1081671"/>
    <lineage>
        <taxon>Eukaryota</taxon>
        <taxon>Fungi</taxon>
        <taxon>Fungi incertae sedis</taxon>
        <taxon>Microsporidia</taxon>
        <taxon>Enterocytozoonidae</taxon>
        <taxon>Enterospora</taxon>
    </lineage>
</organism>
<dbReference type="SUPFAM" id="SSF56300">
    <property type="entry name" value="Metallo-dependent phosphatases"/>
    <property type="match status" value="1"/>
</dbReference>
<dbReference type="GO" id="GO:0033192">
    <property type="term" value="F:calmodulin-dependent protein phosphatase activity"/>
    <property type="evidence" value="ECO:0007669"/>
    <property type="project" value="InterPro"/>
</dbReference>